<sequence length="405" mass="47228">MIDPIQTKRRPDENLKEWKIRICSNKDVYDLNWEEIKELINKETGENKGESAYRKWFKNFIEGVEYQKEKSADSNAALIELEIKKLEVMEERKKLQAVKHEFHKETRIKGRTELLYENVSQAIKENGTLPPPLFQALEKNEKKRAAVLGFGDEHFGKQFKSYNNEYNEQIYLERMNQILSETIEYIKKESLDELVVLNGADSVEGMALRVSQLTALQYGFIDQVIKYSRYKVEWLKELSKYVKIKYIHIPSANHTELRLHNSSRLEMPKEDVERIIATYIHDMLKDNERIEVPLQDEAIVDFKLLEFEIAACHGHQLKNKKNAIRDISQLKRKFYDYLYVSHFHHGNMLTVGEAATHNIQVIQLPSVMGSDEYSDGLMAGAKAGANLSIYESGKGRVIQYDYILN</sequence>
<evidence type="ECO:0000313" key="1">
    <source>
        <dbReference type="EMBL" id="KRT93770.1"/>
    </source>
</evidence>
<reference evidence="2 4" key="3">
    <citation type="submission" date="2023-03" db="EMBL/GenBank/DDBJ databases">
        <title>Agriculturally important microbes genome sequencing.</title>
        <authorList>
            <person name="Dunlap C."/>
        </authorList>
    </citation>
    <scope>NUCLEOTIDE SEQUENCE [LARGE SCALE GENOMIC DNA]</scope>
    <source>
        <strain evidence="2 4">CBP-3203</strain>
    </source>
</reference>
<evidence type="ECO:0000313" key="2">
    <source>
        <dbReference type="EMBL" id="MEC0487335.1"/>
    </source>
</evidence>
<proteinExistence type="predicted"/>
<keyword evidence="4" id="KW-1185">Reference proteome</keyword>
<dbReference type="EMBL" id="LECW02000016">
    <property type="protein sequence ID" value="KRT93770.1"/>
    <property type="molecule type" value="Genomic_DNA"/>
</dbReference>
<organism evidence="1 3">
    <name type="scientific">Bacillus glycinifermentans</name>
    <dbReference type="NCBI Taxonomy" id="1664069"/>
    <lineage>
        <taxon>Bacteria</taxon>
        <taxon>Bacillati</taxon>
        <taxon>Bacillota</taxon>
        <taxon>Bacilli</taxon>
        <taxon>Bacillales</taxon>
        <taxon>Bacillaceae</taxon>
        <taxon>Bacillus</taxon>
    </lineage>
</organism>
<dbReference type="OrthoDB" id="1758285at2"/>
<reference evidence="1" key="2">
    <citation type="submission" date="2015-10" db="EMBL/GenBank/DDBJ databases">
        <authorList>
            <person name="Gilbert D.G."/>
        </authorList>
    </citation>
    <scope>NUCLEOTIDE SEQUENCE</scope>
    <source>
        <strain evidence="1">GO-13</strain>
    </source>
</reference>
<dbReference type="AlphaFoldDB" id="A0A0T6BQK1"/>
<comment type="caution">
    <text evidence="1">The sequence shown here is derived from an EMBL/GenBank/DDBJ whole genome shotgun (WGS) entry which is preliminary data.</text>
</comment>
<accession>A0A0T6BQK1</accession>
<evidence type="ECO:0000313" key="4">
    <source>
        <dbReference type="Proteomes" id="UP001341297"/>
    </source>
</evidence>
<dbReference type="Proteomes" id="UP000036168">
    <property type="component" value="Unassembled WGS sequence"/>
</dbReference>
<name>A0A0T6BQK1_9BACI</name>
<dbReference type="Proteomes" id="UP001341297">
    <property type="component" value="Unassembled WGS sequence"/>
</dbReference>
<gene>
    <name evidence="1" type="ORF">AB447_216810</name>
    <name evidence="2" type="ORF">P8828_21515</name>
</gene>
<dbReference type="RefSeq" id="WP_048354034.1">
    <property type="nucleotide sequence ID" value="NZ_JARRTL010000030.1"/>
</dbReference>
<reference evidence="1 3" key="1">
    <citation type="journal article" date="2015" name="Int. J. Syst. Evol. Microbiol.">
        <title>Bacillus glycinifermentans sp. nov., isolated from fermented soybean paste.</title>
        <authorList>
            <person name="Kim S.J."/>
            <person name="Dunlap C.A."/>
            <person name="Kwon S.W."/>
            <person name="Rooney A.P."/>
        </authorList>
    </citation>
    <scope>NUCLEOTIDE SEQUENCE [LARGE SCALE GENOMIC DNA]</scope>
    <source>
        <strain evidence="1 3">GO-13</strain>
    </source>
</reference>
<evidence type="ECO:0000313" key="3">
    <source>
        <dbReference type="Proteomes" id="UP000036168"/>
    </source>
</evidence>
<protein>
    <submittedName>
        <fullName evidence="1">Uncharacterized protein</fullName>
    </submittedName>
</protein>
<dbReference type="EMBL" id="JARRTL010000030">
    <property type="protein sequence ID" value="MEC0487335.1"/>
    <property type="molecule type" value="Genomic_DNA"/>
</dbReference>